<proteinExistence type="predicted"/>
<dbReference type="AlphaFoldDB" id="A0A482WBP9"/>
<evidence type="ECO:0000313" key="1">
    <source>
        <dbReference type="EMBL" id="RZC41798.1"/>
    </source>
</evidence>
<dbReference type="Proteomes" id="UP000292052">
    <property type="component" value="Unassembled WGS sequence"/>
</dbReference>
<reference evidence="1 2" key="1">
    <citation type="submission" date="2017-03" db="EMBL/GenBank/DDBJ databases">
        <title>Genome of the blue death feigning beetle - Asbolus verrucosus.</title>
        <authorList>
            <person name="Rider S.D."/>
        </authorList>
    </citation>
    <scope>NUCLEOTIDE SEQUENCE [LARGE SCALE GENOMIC DNA]</scope>
    <source>
        <strain evidence="1">Butters</strain>
        <tissue evidence="1">Head and leg muscle</tissue>
    </source>
</reference>
<gene>
    <name evidence="1" type="ORF">BDFB_001436</name>
</gene>
<protein>
    <recommendedName>
        <fullName evidence="3">PKD/REJ-like domain-containing protein</fullName>
    </recommendedName>
</protein>
<accession>A0A482WBP9</accession>
<comment type="caution">
    <text evidence="1">The sequence shown here is derived from an EMBL/GenBank/DDBJ whole genome shotgun (WGS) entry which is preliminary data.</text>
</comment>
<sequence>MTTIRLLGRDAQSVSYKFGVNFNRFIPGIKYILNVTVINEGNVLEEKQLTLNYVDEDVKKSIKKPMASLLLLGPETSYAYTTYFNWELSDESGNTTLLPSKGAELKIPPDTFQSLQTYIIKSDLVAEGDSIANAQQTVNILSKGLLLQFPFKSLTARTNQPIRLRPYIKDLNNIDGEIRLSWSCINTVNNEECEYQSDTSELEMDSGFESPGKYKISLEISKSEFAETASCIVEVMDDVPITEIEEIEFPTNPSAGIEIHATIYDLKTFCTLQWTSIDEDGYEFLDFDSIPGNIATVINVTTKEDLFLYELEEFSNGTVDKRHNLIIPPPSESWEGLKGDAKYLFRLIIKCPPPTDDNFQEVNETASVPSETELITLMTDVIVETNGPPQIQQLDVKPAEGDAFKTLFSFKTQKARDKPGDEPILYKFGYILDNRDMILWNLGDKLIDLRNKLSDESENYTQRKLLSYERVKRSNSLSLQDVRNYIEVSELIITSSTDSNKINLEKENLRKQLFNYMENLCLNIKNNKLQLELKTLILSVEKLNRNSLNNFIHIPFEGNSWQTIARIKIGGSLENFRQKCI</sequence>
<feature type="non-terminal residue" evidence="1">
    <location>
        <position position="581"/>
    </location>
</feature>
<keyword evidence="2" id="KW-1185">Reference proteome</keyword>
<evidence type="ECO:0008006" key="3">
    <source>
        <dbReference type="Google" id="ProtNLM"/>
    </source>
</evidence>
<evidence type="ECO:0000313" key="2">
    <source>
        <dbReference type="Proteomes" id="UP000292052"/>
    </source>
</evidence>
<organism evidence="1 2">
    <name type="scientific">Asbolus verrucosus</name>
    <name type="common">Desert ironclad beetle</name>
    <dbReference type="NCBI Taxonomy" id="1661398"/>
    <lineage>
        <taxon>Eukaryota</taxon>
        <taxon>Metazoa</taxon>
        <taxon>Ecdysozoa</taxon>
        <taxon>Arthropoda</taxon>
        <taxon>Hexapoda</taxon>
        <taxon>Insecta</taxon>
        <taxon>Pterygota</taxon>
        <taxon>Neoptera</taxon>
        <taxon>Endopterygota</taxon>
        <taxon>Coleoptera</taxon>
        <taxon>Polyphaga</taxon>
        <taxon>Cucujiformia</taxon>
        <taxon>Tenebrionidae</taxon>
        <taxon>Pimeliinae</taxon>
        <taxon>Asbolus</taxon>
    </lineage>
</organism>
<dbReference type="EMBL" id="QDEB01013964">
    <property type="protein sequence ID" value="RZC41798.1"/>
    <property type="molecule type" value="Genomic_DNA"/>
</dbReference>
<dbReference type="OrthoDB" id="6776917at2759"/>
<dbReference type="STRING" id="1661398.A0A482WBP9"/>
<name>A0A482WBP9_ASBVE</name>